<name>A0A3P7JFR5_STRVU</name>
<evidence type="ECO:0000313" key="2">
    <source>
        <dbReference type="EMBL" id="VDM82226.1"/>
    </source>
</evidence>
<proteinExistence type="predicted"/>
<dbReference type="AlphaFoldDB" id="A0A3P7JFR5"/>
<evidence type="ECO:0000256" key="1">
    <source>
        <dbReference type="SAM" id="MobiDB-lite"/>
    </source>
</evidence>
<dbReference type="Proteomes" id="UP000270094">
    <property type="component" value="Unassembled WGS sequence"/>
</dbReference>
<keyword evidence="3" id="KW-1185">Reference proteome</keyword>
<dbReference type="EMBL" id="UYYB01116584">
    <property type="protein sequence ID" value="VDM82226.1"/>
    <property type="molecule type" value="Genomic_DNA"/>
</dbReference>
<feature type="compositionally biased region" description="Basic and acidic residues" evidence="1">
    <location>
        <begin position="50"/>
        <end position="63"/>
    </location>
</feature>
<accession>A0A3P7JFR5</accession>
<sequence length="148" mass="15981">MGFLSDLRLDSQIGRVDETAKLALCAGFSKETALTGESFDSAQASDTAFKRCSHEKDQKDSGRHGLSHRSLTHSFQKGAATTAICPGTDPTNQASDTAFKRCSHEKDQEDSGRHGLIHRRLTHSFQKCAATTAICPGADPANVMRACR</sequence>
<reference evidence="2 3" key="1">
    <citation type="submission" date="2018-11" db="EMBL/GenBank/DDBJ databases">
        <authorList>
            <consortium name="Pathogen Informatics"/>
        </authorList>
    </citation>
    <scope>NUCLEOTIDE SEQUENCE [LARGE SCALE GENOMIC DNA]</scope>
</reference>
<gene>
    <name evidence="2" type="ORF">SVUK_LOCUS17224</name>
</gene>
<feature type="region of interest" description="Disordered" evidence="1">
    <location>
        <begin position="50"/>
        <end position="70"/>
    </location>
</feature>
<protein>
    <submittedName>
        <fullName evidence="2">Uncharacterized protein</fullName>
    </submittedName>
</protein>
<evidence type="ECO:0000313" key="3">
    <source>
        <dbReference type="Proteomes" id="UP000270094"/>
    </source>
</evidence>
<organism evidence="2 3">
    <name type="scientific">Strongylus vulgaris</name>
    <name type="common">Blood worm</name>
    <dbReference type="NCBI Taxonomy" id="40348"/>
    <lineage>
        <taxon>Eukaryota</taxon>
        <taxon>Metazoa</taxon>
        <taxon>Ecdysozoa</taxon>
        <taxon>Nematoda</taxon>
        <taxon>Chromadorea</taxon>
        <taxon>Rhabditida</taxon>
        <taxon>Rhabditina</taxon>
        <taxon>Rhabditomorpha</taxon>
        <taxon>Strongyloidea</taxon>
        <taxon>Strongylidae</taxon>
        <taxon>Strongylus</taxon>
    </lineage>
</organism>